<dbReference type="GeneID" id="74307230"/>
<dbReference type="PRINTS" id="PR00446">
    <property type="entry name" value="HYDRGNUPTAKE"/>
</dbReference>
<dbReference type="NCBIfam" id="TIGR00130">
    <property type="entry name" value="frhD"/>
    <property type="match status" value="1"/>
</dbReference>
<gene>
    <name evidence="5" type="primary">frhD</name>
    <name evidence="5" type="ORF">L6E24_05990</name>
</gene>
<evidence type="ECO:0000256" key="4">
    <source>
        <dbReference type="ARBA" id="ARBA00022801"/>
    </source>
</evidence>
<dbReference type="KEGG" id="mend:L6E24_05990"/>
<dbReference type="NCBIfam" id="TIGR00072">
    <property type="entry name" value="hydrog_prot"/>
    <property type="match status" value="1"/>
</dbReference>
<dbReference type="InterPro" id="IPR000671">
    <property type="entry name" value="Peptidase_A31"/>
</dbReference>
<dbReference type="Pfam" id="PF01750">
    <property type="entry name" value="HycI"/>
    <property type="match status" value="1"/>
</dbReference>
<evidence type="ECO:0000256" key="1">
    <source>
        <dbReference type="ARBA" id="ARBA00006814"/>
    </source>
</evidence>
<keyword evidence="3" id="KW-0064">Aspartyl protease</keyword>
<keyword evidence="6" id="KW-1185">Reference proteome</keyword>
<dbReference type="AlphaFoldDB" id="A0A9E7PP57"/>
<dbReference type="Gene3D" id="3.40.50.1450">
    <property type="entry name" value="HybD-like"/>
    <property type="match status" value="1"/>
</dbReference>
<dbReference type="GO" id="GO:0016485">
    <property type="term" value="P:protein processing"/>
    <property type="evidence" value="ECO:0007669"/>
    <property type="project" value="TreeGrafter"/>
</dbReference>
<dbReference type="InterPro" id="IPR004411">
    <property type="entry name" value="Pept_A31_F420-red_hyd_d"/>
</dbReference>
<dbReference type="InterPro" id="IPR023430">
    <property type="entry name" value="Pept_HybD-like_dom_sf"/>
</dbReference>
<dbReference type="PANTHER" id="PTHR30302">
    <property type="entry name" value="HYDROGENASE 1 MATURATION PROTEASE"/>
    <property type="match status" value="1"/>
</dbReference>
<dbReference type="Proteomes" id="UP001060368">
    <property type="component" value="Chromosome"/>
</dbReference>
<dbReference type="GO" id="GO:0008047">
    <property type="term" value="F:enzyme activator activity"/>
    <property type="evidence" value="ECO:0007669"/>
    <property type="project" value="InterPro"/>
</dbReference>
<dbReference type="PANTHER" id="PTHR30302:SF1">
    <property type="entry name" value="HYDROGENASE 2 MATURATION PROTEASE"/>
    <property type="match status" value="1"/>
</dbReference>
<accession>A0A9E7PP57</accession>
<proteinExistence type="inferred from homology"/>
<reference evidence="5" key="1">
    <citation type="submission" date="2022-04" db="EMBL/GenBank/DDBJ databases">
        <title>Complete genome of Methanoplanus endosymbiosus DSM 3599.</title>
        <authorList>
            <person name="Chen S.-C."/>
            <person name="You Y.-T."/>
            <person name="Zhou Y.-Z."/>
            <person name="Lai M.-C."/>
        </authorList>
    </citation>
    <scope>NUCLEOTIDE SEQUENCE</scope>
    <source>
        <strain evidence="5">DSM 3599</strain>
    </source>
</reference>
<organism evidence="5 6">
    <name type="scientific">Methanoplanus endosymbiosus</name>
    <dbReference type="NCBI Taxonomy" id="33865"/>
    <lineage>
        <taxon>Archaea</taxon>
        <taxon>Methanobacteriati</taxon>
        <taxon>Methanobacteriota</taxon>
        <taxon>Stenosarchaea group</taxon>
        <taxon>Methanomicrobia</taxon>
        <taxon>Methanomicrobiales</taxon>
        <taxon>Methanomicrobiaceae</taxon>
        <taxon>Methanoplanus</taxon>
    </lineage>
</organism>
<name>A0A9E7PP57_9EURY</name>
<dbReference type="RefSeq" id="WP_257743992.1">
    <property type="nucleotide sequence ID" value="NZ_CP096115.1"/>
</dbReference>
<evidence type="ECO:0000256" key="2">
    <source>
        <dbReference type="ARBA" id="ARBA00022670"/>
    </source>
</evidence>
<evidence type="ECO:0000256" key="3">
    <source>
        <dbReference type="ARBA" id="ARBA00022750"/>
    </source>
</evidence>
<comment type="similarity">
    <text evidence="1">Belongs to the peptidase A31 family.</text>
</comment>
<dbReference type="GO" id="GO:0004190">
    <property type="term" value="F:aspartic-type endopeptidase activity"/>
    <property type="evidence" value="ECO:0007669"/>
    <property type="project" value="UniProtKB-KW"/>
</dbReference>
<sequence>MLMQDWYAEYMIVGCGNTLQTDDGFGPAVISELKKLDLPENIKTLDAGLAGPHYLFTMMAQADITVKKMVILDIMDFGGRPGEITRVTPDLLAPGAYTDPHSWGLKEPLQVLAERTDIIIFGCQPESIDISQIDNEADDAEFWVTESVREAIPKAVHLALAEVGVDYGTTITSQRDLHRERGGRGQEA</sequence>
<dbReference type="EMBL" id="CP096115">
    <property type="protein sequence ID" value="UUX93858.1"/>
    <property type="molecule type" value="Genomic_DNA"/>
</dbReference>
<dbReference type="SUPFAM" id="SSF53163">
    <property type="entry name" value="HybD-like"/>
    <property type="match status" value="1"/>
</dbReference>
<evidence type="ECO:0000313" key="5">
    <source>
        <dbReference type="EMBL" id="UUX93858.1"/>
    </source>
</evidence>
<keyword evidence="4" id="KW-0378">Hydrolase</keyword>
<keyword evidence="2" id="KW-0645">Protease</keyword>
<evidence type="ECO:0000313" key="6">
    <source>
        <dbReference type="Proteomes" id="UP001060368"/>
    </source>
</evidence>
<protein>
    <submittedName>
        <fullName evidence="5">Coenzyme F420-reducing hydrogenase, FrhD protein</fullName>
    </submittedName>
</protein>